<gene>
    <name evidence="2" type="ORF">PACLA_8A019127</name>
</gene>
<comment type="caution">
    <text evidence="2">The sequence shown here is derived from an EMBL/GenBank/DDBJ whole genome shotgun (WGS) entry which is preliminary data.</text>
</comment>
<proteinExistence type="predicted"/>
<sequence>MGGTLRDKLKTGESKKHESFVRQPRIPNPKIISGTGINIQTWHMVECNEVCELLNENIYYDDEELATTEEQNDEDILPEREEVIEEMIEEEQHDHAPVIVEGEPEGYSEPEGCEENTNELDEEAINVFILQLFQLKKQNLLKKKESKLIPSVNKFLKLDFEQKGEQITPTVTKNLLHICELILTNKIDVTVSPGDQEVLEYIVDKDTLVKDIKFTFVEDFRIQGYIRKAKNLIHSWTFLQTNTARQKIFDDATRTPEAAGLIESHATAVNSVKSKSTLAGRDIINYLRKKDNYQKSLATPTDDDAVDPPPAQPQATPKVGTIASAEKLINAHFKAKGIIPSEDGIKIGDATLGISYNDVVMDLTHNFTRTQPSLTIADRKRVLLLLKKSKMPVSYVRNRKLKEEYKVLLGGEQTKSMIPVPKRVRGATLPTLHHCCYNSRRGLNQNTDVHKVT</sequence>
<accession>A0A6S7HMN9</accession>
<dbReference type="Proteomes" id="UP001152795">
    <property type="component" value="Unassembled WGS sequence"/>
</dbReference>
<protein>
    <submittedName>
        <fullName evidence="2">Uncharacterized protein</fullName>
    </submittedName>
</protein>
<evidence type="ECO:0000256" key="1">
    <source>
        <dbReference type="SAM" id="MobiDB-lite"/>
    </source>
</evidence>
<feature type="compositionally biased region" description="Basic and acidic residues" evidence="1">
    <location>
        <begin position="1"/>
        <end position="20"/>
    </location>
</feature>
<evidence type="ECO:0000313" key="2">
    <source>
        <dbReference type="EMBL" id="CAB4006574.1"/>
    </source>
</evidence>
<feature type="region of interest" description="Disordered" evidence="1">
    <location>
        <begin position="297"/>
        <end position="317"/>
    </location>
</feature>
<keyword evidence="3" id="KW-1185">Reference proteome</keyword>
<evidence type="ECO:0000313" key="3">
    <source>
        <dbReference type="Proteomes" id="UP001152795"/>
    </source>
</evidence>
<name>A0A6S7HMN9_PARCT</name>
<dbReference type="EMBL" id="CACRXK020005543">
    <property type="protein sequence ID" value="CAB4006574.1"/>
    <property type="molecule type" value="Genomic_DNA"/>
</dbReference>
<organism evidence="2 3">
    <name type="scientific">Paramuricea clavata</name>
    <name type="common">Red gorgonian</name>
    <name type="synonym">Violescent sea-whip</name>
    <dbReference type="NCBI Taxonomy" id="317549"/>
    <lineage>
        <taxon>Eukaryota</taxon>
        <taxon>Metazoa</taxon>
        <taxon>Cnidaria</taxon>
        <taxon>Anthozoa</taxon>
        <taxon>Octocorallia</taxon>
        <taxon>Malacalcyonacea</taxon>
        <taxon>Plexauridae</taxon>
        <taxon>Paramuricea</taxon>
    </lineage>
</organism>
<reference evidence="2" key="1">
    <citation type="submission" date="2020-04" db="EMBL/GenBank/DDBJ databases">
        <authorList>
            <person name="Alioto T."/>
            <person name="Alioto T."/>
            <person name="Gomez Garrido J."/>
        </authorList>
    </citation>
    <scope>NUCLEOTIDE SEQUENCE</scope>
    <source>
        <strain evidence="2">A484AB</strain>
    </source>
</reference>
<dbReference type="AlphaFoldDB" id="A0A6S7HMN9"/>
<feature type="region of interest" description="Disordered" evidence="1">
    <location>
        <begin position="1"/>
        <end position="27"/>
    </location>
</feature>